<gene>
    <name evidence="1" type="ORF">COS76_01065</name>
</gene>
<accession>A0A2M7AXM5</accession>
<sequence>MTTVNASVIISVNIVKPKLNEKFIWTLHCQEKMRFYGLSENRLKRVLRSPDRIEEGIAPKNRSFNAECR</sequence>
<comment type="caution">
    <text evidence="1">The sequence shown here is derived from an EMBL/GenBank/DDBJ whole genome shotgun (WGS) entry which is preliminary data.</text>
</comment>
<evidence type="ECO:0000313" key="1">
    <source>
        <dbReference type="EMBL" id="PIU75380.1"/>
    </source>
</evidence>
<dbReference type="Proteomes" id="UP000228775">
    <property type="component" value="Unassembled WGS sequence"/>
</dbReference>
<dbReference type="EMBL" id="PEVY01000024">
    <property type="protein sequence ID" value="PIU75380.1"/>
    <property type="molecule type" value="Genomic_DNA"/>
</dbReference>
<dbReference type="AlphaFoldDB" id="A0A2M7AXM5"/>
<reference evidence="2" key="1">
    <citation type="submission" date="2017-09" db="EMBL/GenBank/DDBJ databases">
        <title>Depth-based differentiation of microbial function through sediment-hosted aquifers and enrichment of novel symbionts in the deep terrestrial subsurface.</title>
        <authorList>
            <person name="Probst A.J."/>
            <person name="Ladd B."/>
            <person name="Jarett J.K."/>
            <person name="Geller-Mcgrath D.E."/>
            <person name="Sieber C.M.K."/>
            <person name="Emerson J.B."/>
            <person name="Anantharaman K."/>
            <person name="Thomas B.C."/>
            <person name="Malmstrom R."/>
            <person name="Stieglmeier M."/>
            <person name="Klingl A."/>
            <person name="Woyke T."/>
            <person name="Ryan C.M."/>
            <person name="Banfield J.F."/>
        </authorList>
    </citation>
    <scope>NUCLEOTIDE SEQUENCE [LARGE SCALE GENOMIC DNA]</scope>
</reference>
<protein>
    <submittedName>
        <fullName evidence="1">Uncharacterized protein</fullName>
    </submittedName>
</protein>
<proteinExistence type="predicted"/>
<organism evidence="1 2">
    <name type="scientific">Candidatus Portnoybacteria bacterium CG06_land_8_20_14_3_00_39_12</name>
    <dbReference type="NCBI Taxonomy" id="1974809"/>
    <lineage>
        <taxon>Bacteria</taxon>
        <taxon>Candidatus Portnoyibacteriota</taxon>
    </lineage>
</organism>
<name>A0A2M7AXM5_9BACT</name>
<evidence type="ECO:0000313" key="2">
    <source>
        <dbReference type="Proteomes" id="UP000228775"/>
    </source>
</evidence>